<evidence type="ECO:0000256" key="1">
    <source>
        <dbReference type="ARBA" id="ARBA00004141"/>
    </source>
</evidence>
<feature type="transmembrane region" description="Helical" evidence="2">
    <location>
        <begin position="12"/>
        <end position="31"/>
    </location>
</feature>
<dbReference type="Proteomes" id="UP001175271">
    <property type="component" value="Unassembled WGS sequence"/>
</dbReference>
<evidence type="ECO:0000259" key="3">
    <source>
        <dbReference type="PROSITE" id="PS50850"/>
    </source>
</evidence>
<dbReference type="PROSITE" id="PS50850">
    <property type="entry name" value="MFS"/>
    <property type="match status" value="1"/>
</dbReference>
<feature type="transmembrane region" description="Helical" evidence="2">
    <location>
        <begin position="37"/>
        <end position="60"/>
    </location>
</feature>
<feature type="transmembrane region" description="Helical" evidence="2">
    <location>
        <begin position="304"/>
        <end position="326"/>
    </location>
</feature>
<reference evidence="4" key="1">
    <citation type="submission" date="2023-06" db="EMBL/GenBank/DDBJ databases">
        <title>Genomic analysis of the entomopathogenic nematode Steinernema hermaphroditum.</title>
        <authorList>
            <person name="Schwarz E.M."/>
            <person name="Heppert J.K."/>
            <person name="Baniya A."/>
            <person name="Schwartz H.T."/>
            <person name="Tan C.-H."/>
            <person name="Antoshechkin I."/>
            <person name="Sternberg P.W."/>
            <person name="Goodrich-Blair H."/>
            <person name="Dillman A.R."/>
        </authorList>
    </citation>
    <scope>NUCLEOTIDE SEQUENCE</scope>
    <source>
        <strain evidence="4">PS9179</strain>
        <tissue evidence="4">Whole animal</tissue>
    </source>
</reference>
<feature type="transmembrane region" description="Helical" evidence="2">
    <location>
        <begin position="278"/>
        <end position="298"/>
    </location>
</feature>
<feature type="transmembrane region" description="Helical" evidence="2">
    <location>
        <begin position="559"/>
        <end position="581"/>
    </location>
</feature>
<keyword evidence="2" id="KW-0812">Transmembrane</keyword>
<feature type="transmembrane region" description="Helical" evidence="2">
    <location>
        <begin position="429"/>
        <end position="449"/>
    </location>
</feature>
<organism evidence="4 5">
    <name type="scientific">Steinernema hermaphroditum</name>
    <dbReference type="NCBI Taxonomy" id="289476"/>
    <lineage>
        <taxon>Eukaryota</taxon>
        <taxon>Metazoa</taxon>
        <taxon>Ecdysozoa</taxon>
        <taxon>Nematoda</taxon>
        <taxon>Chromadorea</taxon>
        <taxon>Rhabditida</taxon>
        <taxon>Tylenchina</taxon>
        <taxon>Panagrolaimomorpha</taxon>
        <taxon>Strongyloidoidea</taxon>
        <taxon>Steinernematidae</taxon>
        <taxon>Steinernema</taxon>
    </lineage>
</organism>
<feature type="transmembrane region" description="Helical" evidence="2">
    <location>
        <begin position="502"/>
        <end position="522"/>
    </location>
</feature>
<feature type="transmembrane region" description="Helical" evidence="2">
    <location>
        <begin position="596"/>
        <end position="615"/>
    </location>
</feature>
<feature type="transmembrane region" description="Helical" evidence="2">
    <location>
        <begin position="369"/>
        <end position="388"/>
    </location>
</feature>
<dbReference type="InterPro" id="IPR036259">
    <property type="entry name" value="MFS_trans_sf"/>
</dbReference>
<feature type="transmembrane region" description="Helical" evidence="2">
    <location>
        <begin position="338"/>
        <end position="357"/>
    </location>
</feature>
<proteinExistence type="predicted"/>
<name>A0AA39M797_9BILA</name>
<feature type="transmembrane region" description="Helical" evidence="2">
    <location>
        <begin position="528"/>
        <end position="547"/>
    </location>
</feature>
<comment type="subcellular location">
    <subcellularLocation>
        <location evidence="1">Membrane</location>
        <topology evidence="1">Multi-pass membrane protein</topology>
    </subcellularLocation>
</comment>
<dbReference type="PANTHER" id="PTHR45757:SF18">
    <property type="entry name" value="MAJOR FACILITATOR SUPERFAMILY (MFS) PROFILE DOMAIN-CONTAINING PROTEIN"/>
    <property type="match status" value="1"/>
</dbReference>
<evidence type="ECO:0000256" key="2">
    <source>
        <dbReference type="SAM" id="Phobius"/>
    </source>
</evidence>
<evidence type="ECO:0000313" key="4">
    <source>
        <dbReference type="EMBL" id="KAK0423124.1"/>
    </source>
</evidence>
<feature type="transmembrane region" description="Helical" evidence="2">
    <location>
        <begin position="104"/>
        <end position="123"/>
    </location>
</feature>
<gene>
    <name evidence="4" type="ORF">QR680_007984</name>
</gene>
<keyword evidence="2" id="KW-1133">Transmembrane helix</keyword>
<protein>
    <recommendedName>
        <fullName evidence="3">Major facilitator superfamily (MFS) profile domain-containing protein</fullName>
    </recommendedName>
</protein>
<dbReference type="GO" id="GO:0022857">
    <property type="term" value="F:transmembrane transporter activity"/>
    <property type="evidence" value="ECO:0007669"/>
    <property type="project" value="InterPro"/>
</dbReference>
<feature type="domain" description="Major facilitator superfamily (MFS) profile" evidence="3">
    <location>
        <begin position="210"/>
        <end position="620"/>
    </location>
</feature>
<keyword evidence="2" id="KW-0472">Membrane</keyword>
<sequence>MRIVEINKCFIVSYFADFLFQLVLIVLSTLIVFNNYVMFSCYVALDVFMLFYRAIFAVYIMRVPVMTLPPYMAFQVCRAVCSSMALPVFVVIFNFNEFNERDKVVSIILVMCGVVADCAYIILSKYCVEISDVHPAPRSTRYYDYYGNISGDERMTWETDQMVLSSTSGLRSSSHSRAKKRAFRGSEKHCCYTKESHKLSRRISFNPALIIMLNTSSSPLYSRNVTDVDYNSWHLPLSERRFVYSTIEKSSVISAFSAGCLIGIIPVNLAIHKFGIHIVLTVVGAICSLSTALIPISATFGFPVLIITRLVQGLALTVLFPTVGAITSQWATEREHGLFVAVLTGYIQLSSIFSTPISGCVGSRYGWPTIFYLHAGVCAFLTLLWFMLHRDAPTEHPFISSREIDLIRIGKDGIDSKQPVPYKKIFSSLPIWAVWIAVMGHMFAAQFTVTFLPMYLSWVVGFSVSSSGAVSAIPLVVQLFIKFATGIVSDRLSLLSELSKVRLFNSLAFFGSAALFVGISFIPPHDQAVGALLVILPLAVLGFNAGGYSKAAVLVSRQFSPTVMGVVQVVLALTLTVGSFIVPCITPDNTFAEYKYVFYFYAAMLAITNVFFLIFGDAEAAEWTRIEKSSDLIDA</sequence>
<dbReference type="Gene3D" id="1.20.1250.20">
    <property type="entry name" value="MFS general substrate transporter like domains"/>
    <property type="match status" value="2"/>
</dbReference>
<feature type="transmembrane region" description="Helical" evidence="2">
    <location>
        <begin position="455"/>
        <end position="481"/>
    </location>
</feature>
<dbReference type="AlphaFoldDB" id="A0AA39M797"/>
<keyword evidence="5" id="KW-1185">Reference proteome</keyword>
<accession>A0AA39M797</accession>
<comment type="caution">
    <text evidence="4">The sequence shown here is derived from an EMBL/GenBank/DDBJ whole genome shotgun (WGS) entry which is preliminary data.</text>
</comment>
<dbReference type="GO" id="GO:0016020">
    <property type="term" value="C:membrane"/>
    <property type="evidence" value="ECO:0007669"/>
    <property type="project" value="UniProtKB-SubCell"/>
</dbReference>
<feature type="transmembrane region" description="Helical" evidence="2">
    <location>
        <begin position="72"/>
        <end position="92"/>
    </location>
</feature>
<dbReference type="Pfam" id="PF07690">
    <property type="entry name" value="MFS_1"/>
    <property type="match status" value="1"/>
</dbReference>
<dbReference type="EMBL" id="JAUCMV010000001">
    <property type="protein sequence ID" value="KAK0423124.1"/>
    <property type="molecule type" value="Genomic_DNA"/>
</dbReference>
<dbReference type="PANTHER" id="PTHR45757">
    <property type="entry name" value="PROTEIN CBG23364-RELATED"/>
    <property type="match status" value="1"/>
</dbReference>
<dbReference type="InterPro" id="IPR020846">
    <property type="entry name" value="MFS_dom"/>
</dbReference>
<dbReference type="InterPro" id="IPR011701">
    <property type="entry name" value="MFS"/>
</dbReference>
<evidence type="ECO:0000313" key="5">
    <source>
        <dbReference type="Proteomes" id="UP001175271"/>
    </source>
</evidence>
<feature type="transmembrane region" description="Helical" evidence="2">
    <location>
        <begin position="252"/>
        <end position="271"/>
    </location>
</feature>
<dbReference type="SUPFAM" id="SSF103473">
    <property type="entry name" value="MFS general substrate transporter"/>
    <property type="match status" value="1"/>
</dbReference>